<dbReference type="AlphaFoldDB" id="A0A0E1W6X3"/>
<dbReference type="NCBIfam" id="TIGR01600">
    <property type="entry name" value="phage_tail_L"/>
    <property type="match status" value="1"/>
</dbReference>
<dbReference type="HOGENOM" id="CLU_077143_0_1_4"/>
<evidence type="ECO:0000313" key="1">
    <source>
        <dbReference type="EMBL" id="EET08164.1"/>
    </source>
</evidence>
<gene>
    <name evidence="1" type="ORF">BURPS1710A_1935</name>
</gene>
<dbReference type="GO" id="GO:0030430">
    <property type="term" value="C:host cell cytoplasm"/>
    <property type="evidence" value="ECO:0007669"/>
    <property type="project" value="InterPro"/>
</dbReference>
<sequence length="227" mass="25115">MTITADIQQLEPGRLIELFEVDCTEIGADMLRFHGHMQSTSIVWQGNEYKPWPIQAAGFEQTSDAQQPSPTLRVGDINGTISALCVALGDLVGAKVFRRRTLARYLDAVNFPAGNPTADPNEEMPTQQWRIEQKSDEQPGLHVEFTLSSPLDFGGQQLPKRQIISICQWEYRGPECGYTGAACFDKDDNPVSDPALDRCSKKISGCERRFGVNNALPFGGFLCDTMA</sequence>
<dbReference type="Pfam" id="PF05100">
    <property type="entry name" value="Phage_tail_L"/>
    <property type="match status" value="1"/>
</dbReference>
<organism evidence="1">
    <name type="scientific">Burkholderia pseudomallei 1710a</name>
    <dbReference type="NCBI Taxonomy" id="320371"/>
    <lineage>
        <taxon>Bacteria</taxon>
        <taxon>Pseudomonadati</taxon>
        <taxon>Pseudomonadota</taxon>
        <taxon>Betaproteobacteria</taxon>
        <taxon>Burkholderiales</taxon>
        <taxon>Burkholderiaceae</taxon>
        <taxon>Burkholderia</taxon>
        <taxon>pseudomallei group</taxon>
    </lineage>
</organism>
<protein>
    <submittedName>
        <fullName evidence="1">Phage minor tail protein L</fullName>
    </submittedName>
</protein>
<dbReference type="Proteomes" id="UP000001812">
    <property type="component" value="Chromosome I"/>
</dbReference>
<name>A0A0E1W6X3_BURPE</name>
<dbReference type="GO" id="GO:0046718">
    <property type="term" value="P:symbiont entry into host cell"/>
    <property type="evidence" value="ECO:0007669"/>
    <property type="project" value="InterPro"/>
</dbReference>
<dbReference type="InterPro" id="IPR006487">
    <property type="entry name" value="Phage_lambda_L"/>
</dbReference>
<dbReference type="EMBL" id="CM000832">
    <property type="protein sequence ID" value="EET08164.1"/>
    <property type="molecule type" value="Genomic_DNA"/>
</dbReference>
<accession>A0A0E1W6X3</accession>
<dbReference type="RefSeq" id="WP_004526678.1">
    <property type="nucleotide sequence ID" value="NZ_CM000832.1"/>
</dbReference>
<proteinExistence type="predicted"/>
<dbReference type="GO" id="GO:0051536">
    <property type="term" value="F:iron-sulfur cluster binding"/>
    <property type="evidence" value="ECO:0007669"/>
    <property type="project" value="InterPro"/>
</dbReference>
<reference evidence="1" key="1">
    <citation type="submission" date="2009-05" db="EMBL/GenBank/DDBJ databases">
        <authorList>
            <person name="Harkins D.M."/>
            <person name="DeShazer D."/>
            <person name="Woods D.E."/>
            <person name="Brinkac L.M."/>
            <person name="Brown K.A."/>
            <person name="Hung G.C."/>
            <person name="Tuanyok A."/>
            <person name="Zhang B."/>
            <person name="Nierman W.C."/>
        </authorList>
    </citation>
    <scope>NUCLEOTIDE SEQUENCE [LARGE SCALE GENOMIC DNA]</scope>
    <source>
        <strain evidence="1">1710a</strain>
    </source>
</reference>